<name>A0A919U2U4_9CELL</name>
<keyword evidence="3" id="KW-1185">Reference proteome</keyword>
<evidence type="ECO:0000256" key="1">
    <source>
        <dbReference type="SAM" id="Phobius"/>
    </source>
</evidence>
<keyword evidence="1" id="KW-0812">Transmembrane</keyword>
<evidence type="ECO:0000313" key="2">
    <source>
        <dbReference type="EMBL" id="GIG21817.1"/>
    </source>
</evidence>
<keyword evidence="1" id="KW-1133">Transmembrane helix</keyword>
<keyword evidence="1" id="KW-0472">Membrane</keyword>
<dbReference type="EMBL" id="BONK01000008">
    <property type="protein sequence ID" value="GIG21817.1"/>
    <property type="molecule type" value="Genomic_DNA"/>
</dbReference>
<organism evidence="2 3">
    <name type="scientific">Cellulomonas chitinilytica</name>
    <dbReference type="NCBI Taxonomy" id="398759"/>
    <lineage>
        <taxon>Bacteria</taxon>
        <taxon>Bacillati</taxon>
        <taxon>Actinomycetota</taxon>
        <taxon>Actinomycetes</taxon>
        <taxon>Micrococcales</taxon>
        <taxon>Cellulomonadaceae</taxon>
        <taxon>Cellulomonas</taxon>
    </lineage>
</organism>
<gene>
    <name evidence="2" type="ORF">Cch01nite_25410</name>
</gene>
<feature type="transmembrane region" description="Helical" evidence="1">
    <location>
        <begin position="26"/>
        <end position="51"/>
    </location>
</feature>
<evidence type="ECO:0000313" key="3">
    <source>
        <dbReference type="Proteomes" id="UP000632740"/>
    </source>
</evidence>
<dbReference type="AlphaFoldDB" id="A0A919U2U4"/>
<accession>A0A919U2U4</accession>
<reference evidence="2" key="1">
    <citation type="submission" date="2021-01" db="EMBL/GenBank/DDBJ databases">
        <title>Whole genome shotgun sequence of Cellulomonas chitinilytica NBRC 110799.</title>
        <authorList>
            <person name="Komaki H."/>
            <person name="Tamura T."/>
        </authorList>
    </citation>
    <scope>NUCLEOTIDE SEQUENCE</scope>
    <source>
        <strain evidence="2">NBRC 110799</strain>
    </source>
</reference>
<protein>
    <submittedName>
        <fullName evidence="2">Uncharacterized protein</fullName>
    </submittedName>
</protein>
<sequence length="133" mass="13465">MCGLVGGRVGRGASGRPATETGDVPVLVAVLVALVVAAAVLLVASAVAGGASDDGRGPLRSFRAGLAARRHPDEEQRAAAIAASAEPVDVSLDELLSANAEHGAAYLDVDELGATLHRARERAARVLPLTRRG</sequence>
<proteinExistence type="predicted"/>
<comment type="caution">
    <text evidence="2">The sequence shown here is derived from an EMBL/GenBank/DDBJ whole genome shotgun (WGS) entry which is preliminary data.</text>
</comment>
<dbReference type="Proteomes" id="UP000632740">
    <property type="component" value="Unassembled WGS sequence"/>
</dbReference>